<name>A2RQI3_9REOV</name>
<protein>
    <submittedName>
        <fullName evidence="1">Uncharacterized protein</fullName>
    </submittedName>
</protein>
<evidence type="ECO:0000313" key="1">
    <source>
        <dbReference type="EMBL" id="AAT97063.1"/>
    </source>
</evidence>
<proteinExistence type="predicted"/>
<reference evidence="1" key="2">
    <citation type="journal article" date="2007" name="Virus Genes">
        <title>Molecular analysis of six segments of tobacco leaf enation virus, a novel phytoreovirus from tobacco.</title>
        <authorList>
            <person name="Picton A."/>
            <person name="Potgieter C."/>
            <person name="Rey M.E."/>
        </authorList>
    </citation>
    <scope>NUCLEOTIDE SEQUENCE</scope>
</reference>
<dbReference type="CDD" id="cd20759">
    <property type="entry name" value="capping_2-OMTase_Phytoreovirus"/>
    <property type="match status" value="1"/>
</dbReference>
<organism evidence="1">
    <name type="scientific">Tobacco leaf enation phytoreovirus</name>
    <dbReference type="NCBI Taxonomy" id="288891"/>
    <lineage>
        <taxon>Viruses</taxon>
        <taxon>Riboviria</taxon>
        <taxon>Orthornavirae</taxon>
        <taxon>Duplornaviricota</taxon>
        <taxon>Resentoviricetes</taxon>
        <taxon>Reovirales</taxon>
        <taxon>Sedoreoviridae</taxon>
        <taxon>Phytoreovirus</taxon>
    </lineage>
</organism>
<dbReference type="EMBL" id="AY587757">
    <property type="protein sequence ID" value="AAT97063.1"/>
    <property type="molecule type" value="Genomic_RNA"/>
</dbReference>
<dbReference type="InterPro" id="IPR044310">
    <property type="entry name" value="P5_Phytoreov"/>
</dbReference>
<accession>A2RQI3</accession>
<reference evidence="1" key="1">
    <citation type="submission" date="2004-04" db="EMBL/GenBank/DDBJ databases">
        <authorList>
            <person name="Picton A.C.P."/>
            <person name="Potgieter A.C."/>
            <person name="Rey M.E.C."/>
        </authorList>
    </citation>
    <scope>NUCLEOTIDE SEQUENCE</scope>
</reference>
<sequence length="800" mass="90509">MGDDYCIPNFSQSITKRTIVNIFEACKYRSQLVVCFLHDEEVATKYGNWMGQGSGTITKVIVADESNIMVQLHDVFRNVGTLLLSGVQMFIFIIASRSLICNDTAKSITWAFRGSYVDLREFPRGSQSIVAKLEEYYKLSPLISVPKMGQFYYGPTVFSELLSISNKNRTSWRYVIDYSMFTRSGLVGFMSKVASSLDYKSKVLNVIGYNPPYVWAGLRHSMMIRYIESSVPDPSGSGPMKLILPKLDAKVLESKVKYVLHNPQVKLLCSDSLILSLSKNVLYLGAYPAEHLREMKLKGWKIVAVDPKLDDVWADGLSKNTGAKIIPYSQKFTFDAVSTKDVILKNFNNVSFAVIDDTWVEGDSEYQEFQDVKQSYFEQLVSSKDDRIKVSLISMKWNRKKDVKCCKLIGLLPQPYGGSLMEMRAYFHSKGCETMVKRSEVDEYMDKFSKLSSSDQISTQKFMHIFITKSMNAMNMKLGRGESILASYSLSNAINDKDKVLEFLDRAVKSETFIIFGAPNLPRVKFMLANGVVTGSDISVKKDVITFKNASGRTWKDYGYTQSELLKVGMVEMTIEQMVSYAGGDYNGVGYFANSIYNDMFSWYIPKWLFEKLFQTQDVRLSPVALVKCFTTRIRNLCYVPHATYYALRGVFVERLLIRANVLNSSYKIDGQSDSTFQVLSNFNMDSEAGTLTFLKGQKVNISGHLLSLTIAAHFVASPIVMWSIHMKKMTASSNLPSGVDKLLFFDNKIKNGKLEPWHSKEEVVLAAMIAGDYVSHILNGHHSTEIVDDICKTIYEQFK</sequence>